<keyword evidence="5 10" id="KW-0156">Chromatin regulator</keyword>
<dbReference type="CDD" id="cd00200">
    <property type="entry name" value="WD40"/>
    <property type="match status" value="1"/>
</dbReference>
<dbReference type="InterPro" id="IPR020472">
    <property type="entry name" value="WD40_PAC1"/>
</dbReference>
<gene>
    <name evidence="14" type="ORF">GN958_ATG04849</name>
</gene>
<evidence type="ECO:0000259" key="12">
    <source>
        <dbReference type="Pfam" id="PF07569"/>
    </source>
</evidence>
<dbReference type="Proteomes" id="UP000704712">
    <property type="component" value="Unassembled WGS sequence"/>
</dbReference>
<dbReference type="Pfam" id="PF07569">
    <property type="entry name" value="Hira"/>
    <property type="match status" value="1"/>
</dbReference>
<evidence type="ECO:0000259" key="13">
    <source>
        <dbReference type="Pfam" id="PF24105"/>
    </source>
</evidence>
<evidence type="ECO:0000313" key="15">
    <source>
        <dbReference type="Proteomes" id="UP000704712"/>
    </source>
</evidence>
<dbReference type="SUPFAM" id="SSF50969">
    <property type="entry name" value="YVTN repeat-like/Quinoprotein amine dehydrogenase"/>
    <property type="match status" value="1"/>
</dbReference>
<comment type="caution">
    <text evidence="14">The sequence shown here is derived from an EMBL/GenBank/DDBJ whole genome shotgun (WGS) entry which is preliminary data.</text>
</comment>
<evidence type="ECO:0000256" key="5">
    <source>
        <dbReference type="ARBA" id="ARBA00022853"/>
    </source>
</evidence>
<dbReference type="GO" id="GO:0006355">
    <property type="term" value="P:regulation of DNA-templated transcription"/>
    <property type="evidence" value="ECO:0007669"/>
    <property type="project" value="InterPro"/>
</dbReference>
<comment type="similarity">
    <text evidence="2 10">Belongs to the WD repeat HIR1 family.</text>
</comment>
<feature type="repeat" description="WD" evidence="9">
    <location>
        <begin position="173"/>
        <end position="206"/>
    </location>
</feature>
<keyword evidence="6 10" id="KW-0805">Transcription regulation</keyword>
<reference evidence="14" key="1">
    <citation type="submission" date="2020-03" db="EMBL/GenBank/DDBJ databases">
        <title>Hybrid Assembly of Korean Phytophthora infestans isolates.</title>
        <authorList>
            <person name="Prokchorchik M."/>
            <person name="Lee Y."/>
            <person name="Seo J."/>
            <person name="Cho J.-H."/>
            <person name="Park Y.-E."/>
            <person name="Jang D.-C."/>
            <person name="Im J.-S."/>
            <person name="Choi J.-G."/>
            <person name="Park H.-J."/>
            <person name="Lee G.-B."/>
            <person name="Lee Y.-G."/>
            <person name="Hong S.-Y."/>
            <person name="Cho K."/>
            <person name="Sohn K.H."/>
        </authorList>
    </citation>
    <scope>NUCLEOTIDE SEQUENCE</scope>
    <source>
        <strain evidence="14">KR_2_A2</strain>
    </source>
</reference>
<evidence type="ECO:0000256" key="9">
    <source>
        <dbReference type="PROSITE-ProRule" id="PRU00221"/>
    </source>
</evidence>
<evidence type="ECO:0000256" key="3">
    <source>
        <dbReference type="ARBA" id="ARBA00022574"/>
    </source>
</evidence>
<dbReference type="Pfam" id="PF24105">
    <property type="entry name" value="Beta-prop_CAF1B_HIR1"/>
    <property type="match status" value="1"/>
</dbReference>
<dbReference type="InterPro" id="IPR001680">
    <property type="entry name" value="WD40_rpt"/>
</dbReference>
<dbReference type="GO" id="GO:0000417">
    <property type="term" value="C:HIR complex"/>
    <property type="evidence" value="ECO:0007669"/>
    <property type="project" value="TreeGrafter"/>
</dbReference>
<dbReference type="InterPro" id="IPR011494">
    <property type="entry name" value="HIRA-like_C"/>
</dbReference>
<dbReference type="PANTHER" id="PTHR13831">
    <property type="entry name" value="MEMBER OF THE HIR1 FAMILY OF WD-REPEAT PROTEINS"/>
    <property type="match status" value="1"/>
</dbReference>
<feature type="region of interest" description="Disordered" evidence="11">
    <location>
        <begin position="515"/>
        <end position="553"/>
    </location>
</feature>
<dbReference type="InterPro" id="IPR031120">
    <property type="entry name" value="HIR1-like"/>
</dbReference>
<comment type="function">
    <text evidence="10">Required for replication-independent chromatin assembly and for the periodic repression of histone gene transcription during the cell cycle.</text>
</comment>
<dbReference type="PROSITE" id="PS50082">
    <property type="entry name" value="WD_REPEATS_2"/>
    <property type="match status" value="4"/>
</dbReference>
<dbReference type="GO" id="GO:0000785">
    <property type="term" value="C:chromatin"/>
    <property type="evidence" value="ECO:0007669"/>
    <property type="project" value="TreeGrafter"/>
</dbReference>
<evidence type="ECO:0000256" key="6">
    <source>
        <dbReference type="ARBA" id="ARBA00023015"/>
    </source>
</evidence>
<evidence type="ECO:0000256" key="7">
    <source>
        <dbReference type="ARBA" id="ARBA00023163"/>
    </source>
</evidence>
<dbReference type="GO" id="GO:0006351">
    <property type="term" value="P:DNA-templated transcription"/>
    <property type="evidence" value="ECO:0007669"/>
    <property type="project" value="InterPro"/>
</dbReference>
<evidence type="ECO:0000256" key="2">
    <source>
        <dbReference type="ARBA" id="ARBA00007306"/>
    </source>
</evidence>
<dbReference type="GO" id="GO:0005634">
    <property type="term" value="C:nucleus"/>
    <property type="evidence" value="ECO:0007669"/>
    <property type="project" value="UniProtKB-SubCell"/>
</dbReference>
<dbReference type="PROSITE" id="PS00678">
    <property type="entry name" value="WD_REPEATS_1"/>
    <property type="match status" value="1"/>
</dbReference>
<feature type="domain" description="CAF1B/HIR1 beta-propeller" evidence="13">
    <location>
        <begin position="30"/>
        <end position="359"/>
    </location>
</feature>
<feature type="domain" description="Protein HIRA-like C-terminal" evidence="12">
    <location>
        <begin position="729"/>
        <end position="948"/>
    </location>
</feature>
<feature type="repeat" description="WD" evidence="9">
    <location>
        <begin position="14"/>
        <end position="49"/>
    </location>
</feature>
<dbReference type="SUPFAM" id="SSF50978">
    <property type="entry name" value="WD40 repeat-like"/>
    <property type="match status" value="1"/>
</dbReference>
<dbReference type="SMART" id="SM00320">
    <property type="entry name" value="WD40"/>
    <property type="match status" value="6"/>
</dbReference>
<keyword evidence="4 10" id="KW-0677">Repeat</keyword>
<name>A0A8S9UZC4_PHYIN</name>
<evidence type="ECO:0000256" key="10">
    <source>
        <dbReference type="RuleBase" id="RU364014"/>
    </source>
</evidence>
<feature type="compositionally biased region" description="Polar residues" evidence="11">
    <location>
        <begin position="519"/>
        <end position="535"/>
    </location>
</feature>
<dbReference type="AlphaFoldDB" id="A0A8S9UZC4"/>
<dbReference type="InterPro" id="IPR036322">
    <property type="entry name" value="WD40_repeat_dom_sf"/>
</dbReference>
<feature type="repeat" description="WD" evidence="9">
    <location>
        <begin position="124"/>
        <end position="157"/>
    </location>
</feature>
<keyword evidence="3 9" id="KW-0853">WD repeat</keyword>
<evidence type="ECO:0000313" key="14">
    <source>
        <dbReference type="EMBL" id="KAF4145961.1"/>
    </source>
</evidence>
<dbReference type="GO" id="GO:0006338">
    <property type="term" value="P:chromatin remodeling"/>
    <property type="evidence" value="ECO:0007669"/>
    <property type="project" value="InterPro"/>
</dbReference>
<dbReference type="InterPro" id="IPR055410">
    <property type="entry name" value="Beta-prop_CAF1B_HIR1"/>
</dbReference>
<sequence>MLLEKPEDVKHQNSSGTVCAIYGVDAHPSLLLFATAGGDNTVKIWSLQTPPEGGIATFELLATLANHQQAVNCVRWAGHGRYLASGSDDQLVLLYELQEGNPAPVPFGFNARPNKQNWVRCSTLERHTMDVADVAWSPDDRMLATCSIDNTILIWDVGVGAVSEVMTQPLQTLTGHNGWVKGVAWDPVGKYLSSAGEDKTVRMWKVADWQQSDVVTAPFEGCASTSHFRRLSWSPDGSVLCATHAFSSKKNIASLLNRGSWTNDLNFVGHQGVVTSARFNPKLLETRADPKKEFACCAVGGEDATVSIWLAHLARPLAVIKDCFDSSVTDLAWSSSQSLLLACSLDGSICCFQFAGDEIGTPISDAQQSKLMQAKYGSRAGITLTSSLVENPIQLQLEEKSATSPPLAVGQSSGTSAAAVVTHTTNTLIPKKKKKLGAQVPTAQHNKISAGTTTNCNKRLAPAFLQTDAQSSAKNPASSHYNIRNILGPTIASPTASNATLLDSRMTSTSGGKEVIVVPNTNNSAKLQPNSTPSRSEMAGPSLNEKPTAPKTNVTQFKPSKMEVKKYAVDGSSLKRKREGKRSPAHTSSVVAKSKEIVARPSKLLNESSAGVARGGQLLPDFPFRLQFVLEIETSAQSSSSNSPLNSRAGSGLVSSKAVVEVIVHNLKNCQPEEIIELGPVYSTIKCSEGSEVKWIDRIPGRIVCAVGNASYCAIGVHNGDLLVLNSSGRRLLPVIALGSAISVMECSASESPYLLVILATGDLKIWNLADRKLILSSSVEAIANIMPEDHRKLTLLRCQVTTRGMPLITFAESNLETKGNSSLLSYTFDAGMSSWMRVADDSFVFSDFASTLPTDAVTVKSVPIGPLRRLQNASGYSRTKRGITSAMLSGMSDPLMQRNVTRSHLEHQVAAAIVLKSSAEYRYWIQAYARFLTHDEDVIRLDDLCAEMIGPFHASSLPITTEAKNLDESGEWESMILDLVKRDVLKLHILPTIAANRALQRVVTKYQLMLSEIEAREKTEEDEDDL</sequence>
<dbReference type="GO" id="GO:0031491">
    <property type="term" value="F:nucleosome binding"/>
    <property type="evidence" value="ECO:0007669"/>
    <property type="project" value="TreeGrafter"/>
</dbReference>
<evidence type="ECO:0000256" key="4">
    <source>
        <dbReference type="ARBA" id="ARBA00022737"/>
    </source>
</evidence>
<dbReference type="PROSITE" id="PS50294">
    <property type="entry name" value="WD_REPEATS_REGION"/>
    <property type="match status" value="3"/>
</dbReference>
<dbReference type="PRINTS" id="PR00320">
    <property type="entry name" value="GPROTEINBRPT"/>
</dbReference>
<dbReference type="InterPro" id="IPR011044">
    <property type="entry name" value="Quino_amine_DH_bsu"/>
</dbReference>
<keyword evidence="10" id="KW-0678">Repressor</keyword>
<dbReference type="EMBL" id="JAACNO010000666">
    <property type="protein sequence ID" value="KAF4145961.1"/>
    <property type="molecule type" value="Genomic_DNA"/>
</dbReference>
<evidence type="ECO:0000256" key="1">
    <source>
        <dbReference type="ARBA" id="ARBA00004123"/>
    </source>
</evidence>
<organism evidence="14 15">
    <name type="scientific">Phytophthora infestans</name>
    <name type="common">Potato late blight agent</name>
    <name type="synonym">Botrytis infestans</name>
    <dbReference type="NCBI Taxonomy" id="4787"/>
    <lineage>
        <taxon>Eukaryota</taxon>
        <taxon>Sar</taxon>
        <taxon>Stramenopiles</taxon>
        <taxon>Oomycota</taxon>
        <taxon>Peronosporomycetes</taxon>
        <taxon>Peronosporales</taxon>
        <taxon>Peronosporaceae</taxon>
        <taxon>Phytophthora</taxon>
    </lineage>
</organism>
<feature type="compositionally biased region" description="Basic residues" evidence="11">
    <location>
        <begin position="574"/>
        <end position="584"/>
    </location>
</feature>
<evidence type="ECO:0000256" key="11">
    <source>
        <dbReference type="SAM" id="MobiDB-lite"/>
    </source>
</evidence>
<protein>
    <recommendedName>
        <fullName evidence="10">Protein HIRA</fullName>
    </recommendedName>
</protein>
<evidence type="ECO:0000256" key="8">
    <source>
        <dbReference type="ARBA" id="ARBA00023242"/>
    </source>
</evidence>
<feature type="region of interest" description="Disordered" evidence="11">
    <location>
        <begin position="565"/>
        <end position="593"/>
    </location>
</feature>
<keyword evidence="8 10" id="KW-0539">Nucleus</keyword>
<accession>A0A8S9UZC4</accession>
<comment type="subcellular location">
    <subcellularLocation>
        <location evidence="1 10">Nucleus</location>
    </subcellularLocation>
</comment>
<proteinExistence type="inferred from homology"/>
<dbReference type="InterPro" id="IPR019775">
    <property type="entry name" value="WD40_repeat_CS"/>
</dbReference>
<dbReference type="PANTHER" id="PTHR13831:SF0">
    <property type="entry name" value="PROTEIN HIRA"/>
    <property type="match status" value="1"/>
</dbReference>
<keyword evidence="7 10" id="KW-0804">Transcription</keyword>
<dbReference type="Gene3D" id="2.130.10.10">
    <property type="entry name" value="YVTN repeat-like/Quinoprotein amine dehydrogenase"/>
    <property type="match status" value="3"/>
</dbReference>
<feature type="repeat" description="WD" evidence="9">
    <location>
        <begin position="64"/>
        <end position="105"/>
    </location>
</feature>
<dbReference type="InterPro" id="IPR015943">
    <property type="entry name" value="WD40/YVTN_repeat-like_dom_sf"/>
</dbReference>